<protein>
    <recommendedName>
        <fullName evidence="1">Tyrosine specific protein phosphatases domain-containing protein</fullName>
    </recommendedName>
</protein>
<name>A0ABY6HMZ8_9ARCH</name>
<dbReference type="InterPro" id="IPR026893">
    <property type="entry name" value="Tyr/Ser_Pase_IphP-type"/>
</dbReference>
<dbReference type="InterPro" id="IPR000387">
    <property type="entry name" value="Tyr_Pase_dom"/>
</dbReference>
<dbReference type="InterPro" id="IPR029021">
    <property type="entry name" value="Prot-tyrosine_phosphatase-like"/>
</dbReference>
<reference evidence="2" key="1">
    <citation type="submission" date="2022-09" db="EMBL/GenBank/DDBJ databases">
        <title>Actin cytoskeleton and complex cell architecture in an #Asgard archaeon.</title>
        <authorList>
            <person name="Ponce Toledo R.I."/>
            <person name="Schleper C."/>
            <person name="Rodrigues Oliveira T."/>
            <person name="Wollweber F."/>
            <person name="Xu J."/>
            <person name="Rittmann S."/>
            <person name="Klingl A."/>
            <person name="Pilhofer M."/>
        </authorList>
    </citation>
    <scope>NUCLEOTIDE SEQUENCE</scope>
    <source>
        <strain evidence="2">B-35</strain>
    </source>
</reference>
<evidence type="ECO:0000313" key="3">
    <source>
        <dbReference type="Proteomes" id="UP001208689"/>
    </source>
</evidence>
<accession>A0ABY6HMZ8</accession>
<dbReference type="PANTHER" id="PTHR31126">
    <property type="entry name" value="TYROSINE-PROTEIN PHOSPHATASE"/>
    <property type="match status" value="1"/>
</dbReference>
<proteinExistence type="predicted"/>
<dbReference type="PANTHER" id="PTHR31126:SF1">
    <property type="entry name" value="TYROSINE SPECIFIC PROTEIN PHOSPHATASES DOMAIN-CONTAINING PROTEIN"/>
    <property type="match status" value="1"/>
</dbReference>
<evidence type="ECO:0000259" key="1">
    <source>
        <dbReference type="PROSITE" id="PS50056"/>
    </source>
</evidence>
<dbReference type="Proteomes" id="UP001208689">
    <property type="component" value="Chromosome"/>
</dbReference>
<dbReference type="Pfam" id="PF13350">
    <property type="entry name" value="Y_phosphatase3"/>
    <property type="match status" value="1"/>
</dbReference>
<evidence type="ECO:0000313" key="2">
    <source>
        <dbReference type="EMBL" id="UYP43954.1"/>
    </source>
</evidence>
<gene>
    <name evidence="2" type="ORF">NEF87_000239</name>
</gene>
<sequence length="227" mass="26222">MRRILCKNVSNMRDIGGIQTKSGHFIKEYRFIRSNLPVNIDQSEKEFLLEKKITTVIDLREPDDVKNNPNDLNSEGFFYYNIPTKGSGFPESEELIPLGYIEIINDFESIRKILTRIAEAPDGVLINCNAGKDRTGIIIMLLLLIADVDEKEICEDYEISATNLYEQIKALHEKYSDLPSFVGQSKKEYILKTLSLFKEKFDNIDHYLKLVALDDENIRKIKNKLLK</sequence>
<organism evidence="2 3">
    <name type="scientific">Candidatus Lokiarchaeum ossiferum</name>
    <dbReference type="NCBI Taxonomy" id="2951803"/>
    <lineage>
        <taxon>Archaea</taxon>
        <taxon>Promethearchaeati</taxon>
        <taxon>Promethearchaeota</taxon>
        <taxon>Promethearchaeia</taxon>
        <taxon>Promethearchaeales</taxon>
        <taxon>Promethearchaeaceae</taxon>
        <taxon>Candidatus Lokiarchaeum</taxon>
    </lineage>
</organism>
<keyword evidence="3" id="KW-1185">Reference proteome</keyword>
<dbReference type="EMBL" id="CP104013">
    <property type="protein sequence ID" value="UYP43954.1"/>
    <property type="molecule type" value="Genomic_DNA"/>
</dbReference>
<dbReference type="PROSITE" id="PS50056">
    <property type="entry name" value="TYR_PHOSPHATASE_2"/>
    <property type="match status" value="1"/>
</dbReference>
<dbReference type="SUPFAM" id="SSF52799">
    <property type="entry name" value="(Phosphotyrosine protein) phosphatases II"/>
    <property type="match status" value="1"/>
</dbReference>
<feature type="domain" description="Tyrosine specific protein phosphatases" evidence="1">
    <location>
        <begin position="98"/>
        <end position="169"/>
    </location>
</feature>
<dbReference type="Gene3D" id="3.90.190.10">
    <property type="entry name" value="Protein tyrosine phosphatase superfamily"/>
    <property type="match status" value="1"/>
</dbReference>